<accession>A0A915K7L9</accession>
<dbReference type="Proteomes" id="UP000887565">
    <property type="component" value="Unplaced"/>
</dbReference>
<keyword evidence="1" id="KW-1185">Reference proteome</keyword>
<protein>
    <submittedName>
        <fullName evidence="2">Uncharacterized protein</fullName>
    </submittedName>
</protein>
<dbReference type="WBParaSite" id="nRc.2.0.1.t34343-RA">
    <property type="protein sequence ID" value="nRc.2.0.1.t34343-RA"/>
    <property type="gene ID" value="nRc.2.0.1.g34343"/>
</dbReference>
<organism evidence="1 2">
    <name type="scientific">Romanomermis culicivorax</name>
    <name type="common">Nematode worm</name>
    <dbReference type="NCBI Taxonomy" id="13658"/>
    <lineage>
        <taxon>Eukaryota</taxon>
        <taxon>Metazoa</taxon>
        <taxon>Ecdysozoa</taxon>
        <taxon>Nematoda</taxon>
        <taxon>Enoplea</taxon>
        <taxon>Dorylaimia</taxon>
        <taxon>Mermithida</taxon>
        <taxon>Mermithoidea</taxon>
        <taxon>Mermithidae</taxon>
        <taxon>Romanomermis</taxon>
    </lineage>
</organism>
<evidence type="ECO:0000313" key="2">
    <source>
        <dbReference type="WBParaSite" id="nRc.2.0.1.t34343-RA"/>
    </source>
</evidence>
<sequence length="59" mass="6812">MLCRACNDQICVTHFTLTNGVTAGMAITERGAGDITERYSYHDRRLLEMSIRQYDNDKR</sequence>
<name>A0A915K7L9_ROMCU</name>
<dbReference type="AlphaFoldDB" id="A0A915K7L9"/>
<reference evidence="2" key="1">
    <citation type="submission" date="2022-11" db="UniProtKB">
        <authorList>
            <consortium name="WormBaseParasite"/>
        </authorList>
    </citation>
    <scope>IDENTIFICATION</scope>
</reference>
<proteinExistence type="predicted"/>
<evidence type="ECO:0000313" key="1">
    <source>
        <dbReference type="Proteomes" id="UP000887565"/>
    </source>
</evidence>